<reference evidence="20" key="1">
    <citation type="submission" date="2020-04" db="EMBL/GenBank/DDBJ databases">
        <authorList>
            <person name="Neveu A P."/>
        </authorList>
    </citation>
    <scope>NUCLEOTIDE SEQUENCE</scope>
    <source>
        <tissue evidence="20">Whole embryo</tissue>
    </source>
</reference>
<feature type="region of interest" description="Disordered" evidence="14">
    <location>
        <begin position="493"/>
        <end position="813"/>
    </location>
</feature>
<dbReference type="PROSITE" id="PS51038">
    <property type="entry name" value="BAH"/>
    <property type="match status" value="1"/>
</dbReference>
<feature type="compositionally biased region" description="Basic and acidic residues" evidence="14">
    <location>
        <begin position="1091"/>
        <end position="1106"/>
    </location>
</feature>
<evidence type="ECO:0000256" key="4">
    <source>
        <dbReference type="ARBA" id="ARBA00022603"/>
    </source>
</evidence>
<evidence type="ECO:0000256" key="3">
    <source>
        <dbReference type="ARBA" id="ARBA00022454"/>
    </source>
</evidence>
<dbReference type="GO" id="GO:0042800">
    <property type="term" value="F:histone H3K4 methyltransferase activity"/>
    <property type="evidence" value="ECO:0007669"/>
    <property type="project" value="TreeGrafter"/>
</dbReference>
<dbReference type="InterPro" id="IPR046341">
    <property type="entry name" value="SET_dom_sf"/>
</dbReference>
<dbReference type="SUPFAM" id="SSF57903">
    <property type="entry name" value="FYVE/PHD zinc finger"/>
    <property type="match status" value="1"/>
</dbReference>
<feature type="compositionally biased region" description="Polar residues" evidence="14">
    <location>
        <begin position="911"/>
        <end position="921"/>
    </location>
</feature>
<keyword evidence="12" id="KW-0539">Nucleus</keyword>
<dbReference type="GO" id="GO:0006355">
    <property type="term" value="P:regulation of DNA-templated transcription"/>
    <property type="evidence" value="ECO:0007669"/>
    <property type="project" value="TreeGrafter"/>
</dbReference>
<evidence type="ECO:0000259" key="18">
    <source>
        <dbReference type="PROSITE" id="PS51038"/>
    </source>
</evidence>
<dbReference type="GO" id="GO:0003682">
    <property type="term" value="F:chromatin binding"/>
    <property type="evidence" value="ECO:0007669"/>
    <property type="project" value="InterPro"/>
</dbReference>
<sequence>MDQVAGSGEILHDSPRNNELLTLLCTFINPSGDFRTSAASQAGIASTAVSAAAANIVVAAANISDAQQAPELQAQLETFHPQQPSSSSDTVDGDCSCSGIDDCLDPSDEVTEEEIAHLGDIGPEIIESVTAASAQNFVSGEELIRPNNICKTINDITNNQQIVKEISSMPQNSLLEAALISNITSAAAQSSGDLFVQAALGMEQPQGTYHNWNVDPINSGVGANLPCDNSAYVNRQTFPVSGVNQQGMQPTFASPQMDSGYMAGVYTSQQQFNIPRHDQGLINDQMLHNPSFGVPDYQGNMLRTDAMSSGSQRQEMVQTAHSKMNPYQNLNFNPTSMAMSNNTDIAMPYTANYSNAKGSTHAVDQETSSSRVDSGSDENEDRTGEKKLTTTPLPSDAEKMSSSNSVSSGSHEDSPSPGEPEDSRVTVGNPTLSQSAPSNDYHMNSGGDFGLVDTSISENFSNGDMLLNEASMINSIPVPDSVVEIGDVALEYSHHSHHRHSDVPATASNLPSSTKSPGSGHQATTLSKTPKGDSTKAKSAVWPSEQKASKSKKHLDEMNDSWSVRKENRKRLHKKHKKSKHQEELPPTDMEGNATLASEGIAHRGEAHSEYRQRHRSKHHHTTSDIHQPSSSSSSKSSVSPSPDSKPFTYSNLIPKTTADPIGLSSIPGKSAWPGEKSKHWDGARKEKTGDKKSKHKKKHNTVPAVHHDHKIIAPASLQVPGTSSGSGFTSNQSPKGGSEPGHDPNGGGVRRWQTVTAIQGPKLPPMLSESDRIPKRGRPSKKMKEQNLKFKPSEVPDPVPQTEVKPSESASKMVSMYTINDKGFIEVLNQKPKENRRSKERAEAFRNFLTEISKRSSIQKKTAGAKDVVGAFKQIGVRTRNQASTGTGVGDEKKKRPKGKGKVFGGEPSSVGNNATSSAPETLKTEDGMYTFSELAKQYKISNSILYRAMEQSQRSMTARTKSSKTVQKPKSSLDSGIKPEFNEHEKSSTFRSSEEKPEKKKSPFSVSRQPAEDARRENERRQEDVTRAEVTPLSGASPSGQLPVSQLDNITSEKTKRKKKKKKHKKEKNEEGKRKKNKDKKKKKKKERRMHETNLVKEERREAAQADINNNNEVLILPYPDDGEITKKKHPKMSGSSTSSLGSSAVSTRPESTSSLSGPEEDNAYDGGDSSSDVETPLPIKTTQPIASADVSMQSSAPAGITQSVFGSNAASSPMPSFQGIKEYGGLVQFSEHIRKIEEMHDSKFKKHKHKKKKLVRRSKNIADPAFLYNMEELSHQLSCAKISSTAVFLSASSKPDNVFSRDFTRKSRVPNVGGKTVDDPLSYRDPSKHRFKSKRQGLAAPGFGVFSGKASSKKTFDPEQFRHVSTFCRLGFFVEHGLVKPYTGDSPAALLQSLSAQAPKIQALAFETPRDSINGKANKSQLSDRVKHDDGKSPQPQFQHQPLSETESESASSSTKRSRRKRGWPLGKPRGPRAKKSSVDEDVSTDTSDRYPDIPDKRPLETNGGKAANLENSRTASSDIATKSMATKTSVLAKRISRKEKSTAQEGKQSSETNSDSTQPGQSEKSQISTDLVNHIKAAIAASLTSASLPRDVVSKTVDSAVADYLNQMSDTGVNGDGSKGLLASPTNNKTDKKPRGRPPKQPKLVEKPLGKQDNEKGSEKPKKLWASKHEIAPGHKTHPNRTNAGTSSSGAKKRGPGRPRKFPVATTKKINQVRAPEKHHQDRSFPLQGARRANASFAPSARASFLEAQRKKAAKSKKQMSVVVQKRVTKQKIPTDTVISSQHARLALGPLLSGRAFREQVNSPAWLSSLNTPTPGLYHGKPAETHMNDAINLAVRNTSGEPLDLGNGITGVQTHKLAVKKSLESVVARLKSKQSHTDNDGDFQQESAENSNSNNNTNHVGDKRSRESSGQEIDDDGVPRKRMKSSDGCYPDDKMTGSLPQVGSNTSSASRRKIPEERKIFQTVGLFSPAFKMDSEENLASEDEDKETSPLFPPPLHAGKFLRKARKDFQLPYNVWWMYSKKLISVRQDPATQFVTIHSNVYVDTQPVAEQEEHICVCKTLSDIRSESSSEEELAGCGKECLNRLMYIECSPETCPCGEKCGNRSIQNKQWCTELERFRTQDRGWGVKTNDTIPEGQFILEYVGEVVSDREFRRRTIENYNAHNDHYCIQLEAGKVIDGYRMANEGRFVNHSCVPNCEMQKWVVNGEYRIGLFAKRKINPDEELTYDYNFHAYNLDRQQVCRCGAKECRGVIGGKTQRVYPENILNRMSKVMNKTSETSPTKPDKKTNGDKSSEQLYTTIVVNNVQLGIREIDSQQTPMLSKQERNFVRSHRLFLLRNLHQMKQQQQKIRQYRQKDPLPPPQHNGTASEPSCKDEAENKAELLERVITDVFTAVMTCKDENGISVAIPFINLPSKLQNPEYYQHVTDPLDLNYVEQKLVTKQYNTFDAFCSDLLRVFRNAEKYHGRKSTLGRDVARLRKAFTAARNAAATILGEGREKTKRKDQEAERAEMVERRKNGDFIRCICGIYKDEGVMIQCEKCYVWQHCDCMGVLPDDYNDERAYLCEECDERDVPVEVEVVPQPPNAPPGHTYYLTLTKDNMVVKQGDCVRVIHDHCLRQRSSSNPPVRTSYRLQSHSTPDRMDFLRIKKLWTDDNGDKFAYGHHFLRPHDVRHSDDRRFYSNELIASPFHEIVPLEAVVSICCVMDVETYCLGKPKGVKESDIYVLENKCNLSLRVVDKVVKTRYPVYTKPHVFDMYPDKLTAARDYQVPEQHRKTQARRTQWLKATQHGTKSDSDESSGTEEMNVQCSSDEDDDQDCGDSTDVATQQVDMEMGVDEGGESDSGNNRNEKKKRLNGILSKLMKDASSRVPCSQASSSGSE</sequence>
<dbReference type="GO" id="GO:0005654">
    <property type="term" value="C:nucleoplasm"/>
    <property type="evidence" value="ECO:0007669"/>
    <property type="project" value="TreeGrafter"/>
</dbReference>
<feature type="compositionally biased region" description="Polar residues" evidence="14">
    <location>
        <begin position="506"/>
        <end position="528"/>
    </location>
</feature>
<feature type="region of interest" description="Disordered" evidence="14">
    <location>
        <begin position="1612"/>
        <end position="1727"/>
    </location>
</feature>
<dbReference type="PROSITE" id="PS01359">
    <property type="entry name" value="ZF_PHD_1"/>
    <property type="match status" value="1"/>
</dbReference>
<dbReference type="InterPro" id="IPR036427">
    <property type="entry name" value="Bromodomain-like_sf"/>
</dbReference>
<feature type="compositionally biased region" description="Basic and acidic residues" evidence="14">
    <location>
        <begin position="783"/>
        <end position="795"/>
    </location>
</feature>
<protein>
    <submittedName>
        <fullName evidence="20">Uncharacterized protein LOC778906</fullName>
    </submittedName>
</protein>
<dbReference type="InterPro" id="IPR018359">
    <property type="entry name" value="Bromodomain_CS"/>
</dbReference>
<dbReference type="InterPro" id="IPR003616">
    <property type="entry name" value="Post-SET_dom"/>
</dbReference>
<feature type="compositionally biased region" description="Polar residues" evidence="14">
    <location>
        <begin position="1036"/>
        <end position="1054"/>
    </location>
</feature>
<feature type="compositionally biased region" description="Polar residues" evidence="14">
    <location>
        <begin position="2276"/>
        <end position="2285"/>
    </location>
</feature>
<keyword evidence="8" id="KW-0863">Zinc-finger</keyword>
<keyword evidence="11 13" id="KW-0103">Bromodomain</keyword>
<feature type="domain" description="Post-SET" evidence="17">
    <location>
        <begin position="2241"/>
        <end position="2257"/>
    </location>
</feature>
<feature type="compositionally biased region" description="Basic and acidic residues" evidence="14">
    <location>
        <begin position="1012"/>
        <end position="1029"/>
    </location>
</feature>
<feature type="compositionally biased region" description="Polar residues" evidence="14">
    <location>
        <begin position="1942"/>
        <end position="1953"/>
    </location>
</feature>
<dbReference type="EMBL" id="LR787502">
    <property type="protein sequence ID" value="CAB3263364.1"/>
    <property type="molecule type" value="mRNA"/>
</dbReference>
<feature type="compositionally biased region" description="Polar residues" evidence="14">
    <location>
        <begin position="720"/>
        <end position="736"/>
    </location>
</feature>
<dbReference type="Pfam" id="PF01426">
    <property type="entry name" value="BAH"/>
    <property type="match status" value="1"/>
</dbReference>
<dbReference type="FunFam" id="3.30.40.10:FF:000113">
    <property type="entry name" value="Histone-lysine N-methyltransferase"/>
    <property type="match status" value="1"/>
</dbReference>
<feature type="compositionally biased region" description="Acidic residues" evidence="14">
    <location>
        <begin position="2813"/>
        <end position="2823"/>
    </location>
</feature>
<dbReference type="PROSITE" id="PS50868">
    <property type="entry name" value="POST_SET"/>
    <property type="match status" value="1"/>
</dbReference>
<dbReference type="GO" id="GO:0008270">
    <property type="term" value="F:zinc ion binding"/>
    <property type="evidence" value="ECO:0007669"/>
    <property type="project" value="UniProtKB-KW"/>
</dbReference>
<comment type="subcellular location">
    <subcellularLocation>
        <location evidence="2">Chromosome</location>
    </subcellularLocation>
    <subcellularLocation>
        <location evidence="1">Nucleus</location>
    </subcellularLocation>
</comment>
<evidence type="ECO:0000256" key="11">
    <source>
        <dbReference type="ARBA" id="ARBA00023117"/>
    </source>
</evidence>
<dbReference type="GO" id="GO:0005694">
    <property type="term" value="C:chromosome"/>
    <property type="evidence" value="ECO:0007669"/>
    <property type="project" value="UniProtKB-SubCell"/>
</dbReference>
<dbReference type="CDD" id="cd05525">
    <property type="entry name" value="Bromo_ASH1"/>
    <property type="match status" value="1"/>
</dbReference>
<feature type="region of interest" description="Disordered" evidence="14">
    <location>
        <begin position="357"/>
        <end position="444"/>
    </location>
</feature>
<dbReference type="Gene3D" id="2.30.30.490">
    <property type="match status" value="1"/>
</dbReference>
<keyword evidence="9" id="KW-0862">Zinc</keyword>
<dbReference type="SUPFAM" id="SSF82199">
    <property type="entry name" value="SET domain"/>
    <property type="match status" value="1"/>
</dbReference>
<dbReference type="Pfam" id="PF20826">
    <property type="entry name" value="PHD_5"/>
    <property type="match status" value="1"/>
</dbReference>
<evidence type="ECO:0000256" key="6">
    <source>
        <dbReference type="ARBA" id="ARBA00022691"/>
    </source>
</evidence>
<dbReference type="Gene3D" id="1.20.920.10">
    <property type="entry name" value="Bromodomain-like"/>
    <property type="match status" value="1"/>
</dbReference>
<feature type="compositionally biased region" description="Basic and acidic residues" evidence="14">
    <location>
        <begin position="676"/>
        <end position="692"/>
    </location>
</feature>
<feature type="compositionally biased region" description="Basic and acidic residues" evidence="14">
    <location>
        <begin position="982"/>
        <end position="1003"/>
    </location>
</feature>
<feature type="region of interest" description="Disordered" evidence="14">
    <location>
        <begin position="2771"/>
        <end position="2883"/>
    </location>
</feature>
<feature type="compositionally biased region" description="Polar residues" evidence="14">
    <location>
        <begin position="1513"/>
        <end position="1533"/>
    </location>
</feature>
<feature type="compositionally biased region" description="Basic and acidic residues" evidence="14">
    <location>
        <begin position="1490"/>
        <end position="1503"/>
    </location>
</feature>
<evidence type="ECO:0000256" key="7">
    <source>
        <dbReference type="ARBA" id="ARBA00022723"/>
    </source>
</evidence>
<name>A0A6F9DIR8_9ASCI</name>
<feature type="compositionally biased region" description="Polar residues" evidence="14">
    <location>
        <begin position="1547"/>
        <end position="1573"/>
    </location>
</feature>
<dbReference type="InterPro" id="IPR011011">
    <property type="entry name" value="Znf_FYVE_PHD"/>
</dbReference>
<dbReference type="Gene3D" id="2.170.270.10">
    <property type="entry name" value="SET domain"/>
    <property type="match status" value="1"/>
</dbReference>
<feature type="compositionally biased region" description="Polar residues" evidence="14">
    <location>
        <begin position="1684"/>
        <end position="1694"/>
    </location>
</feature>
<gene>
    <name evidence="20" type="primary">LOC778906</name>
</gene>
<feature type="domain" description="BAH" evidence="18">
    <location>
        <begin position="2626"/>
        <end position="2744"/>
    </location>
</feature>
<dbReference type="SMART" id="SM00297">
    <property type="entry name" value="BROMO"/>
    <property type="match status" value="1"/>
</dbReference>
<dbReference type="PROSITE" id="PS50280">
    <property type="entry name" value="SET"/>
    <property type="match status" value="1"/>
</dbReference>
<dbReference type="CDD" id="cd15548">
    <property type="entry name" value="PHD_ASH1L"/>
    <property type="match status" value="1"/>
</dbReference>
<dbReference type="InterPro" id="IPR017956">
    <property type="entry name" value="AT_hook_DNA-bd_motif"/>
</dbReference>
<dbReference type="SMART" id="SM00249">
    <property type="entry name" value="PHD"/>
    <property type="match status" value="1"/>
</dbReference>
<evidence type="ECO:0000256" key="8">
    <source>
        <dbReference type="ARBA" id="ARBA00022771"/>
    </source>
</evidence>
<feature type="compositionally biased region" description="Basic residues" evidence="14">
    <location>
        <begin position="1076"/>
        <end position="1090"/>
    </location>
</feature>
<feature type="compositionally biased region" description="Polar residues" evidence="14">
    <location>
        <begin position="952"/>
        <end position="976"/>
    </location>
</feature>
<dbReference type="GO" id="GO:0032259">
    <property type="term" value="P:methylation"/>
    <property type="evidence" value="ECO:0007669"/>
    <property type="project" value="UniProtKB-KW"/>
</dbReference>
<feature type="compositionally biased region" description="Basic residues" evidence="14">
    <location>
        <begin position="567"/>
        <end position="580"/>
    </location>
</feature>
<feature type="compositionally biased region" description="Basic and acidic residues" evidence="14">
    <location>
        <begin position="2286"/>
        <end position="2297"/>
    </location>
</feature>
<evidence type="ECO:0000256" key="13">
    <source>
        <dbReference type="PROSITE-ProRule" id="PRU00035"/>
    </source>
</evidence>
<dbReference type="CDD" id="cd04717">
    <property type="entry name" value="BAH_polybromo"/>
    <property type="match status" value="1"/>
</dbReference>
<evidence type="ECO:0000259" key="15">
    <source>
        <dbReference type="PROSITE" id="PS50014"/>
    </source>
</evidence>
<evidence type="ECO:0000313" key="20">
    <source>
        <dbReference type="EMBL" id="CAB3263364.1"/>
    </source>
</evidence>
<evidence type="ECO:0000256" key="1">
    <source>
        <dbReference type="ARBA" id="ARBA00004123"/>
    </source>
</evidence>
<feature type="domain" description="SET" evidence="16">
    <location>
        <begin position="2117"/>
        <end position="2233"/>
    </location>
</feature>
<dbReference type="PROSITE" id="PS50014">
    <property type="entry name" value="BROMODOMAIN_2"/>
    <property type="match status" value="1"/>
</dbReference>
<dbReference type="InterPro" id="IPR043320">
    <property type="entry name" value="Bromo_ASH1L"/>
</dbReference>
<dbReference type="InterPro" id="IPR001487">
    <property type="entry name" value="Bromodomain"/>
</dbReference>
<evidence type="ECO:0000256" key="5">
    <source>
        <dbReference type="ARBA" id="ARBA00022679"/>
    </source>
</evidence>
<feature type="domain" description="AWS" evidence="19">
    <location>
        <begin position="2055"/>
        <end position="2114"/>
    </location>
</feature>
<evidence type="ECO:0000259" key="17">
    <source>
        <dbReference type="PROSITE" id="PS50868"/>
    </source>
</evidence>
<keyword evidence="4" id="KW-0489">Methyltransferase</keyword>
<feature type="compositionally biased region" description="Basic and acidic residues" evidence="14">
    <location>
        <begin position="1425"/>
        <end position="1435"/>
    </location>
</feature>
<feature type="region of interest" description="Disordered" evidence="14">
    <location>
        <begin position="1410"/>
        <end position="1573"/>
    </location>
</feature>
<keyword evidence="7" id="KW-0479">Metal-binding</keyword>
<dbReference type="Pfam" id="PF00439">
    <property type="entry name" value="Bromodomain"/>
    <property type="match status" value="1"/>
</dbReference>
<dbReference type="InterPro" id="IPR006560">
    <property type="entry name" value="AWS_dom"/>
</dbReference>
<dbReference type="SUPFAM" id="SSF47370">
    <property type="entry name" value="Bromodomain"/>
    <property type="match status" value="1"/>
</dbReference>
<feature type="region of interest" description="Disordered" evidence="14">
    <location>
        <begin position="1874"/>
        <end position="1959"/>
    </location>
</feature>
<feature type="compositionally biased region" description="Low complexity" evidence="14">
    <location>
        <begin position="1136"/>
        <end position="1150"/>
    </location>
</feature>
<dbReference type="SMART" id="SM00317">
    <property type="entry name" value="SET"/>
    <property type="match status" value="1"/>
</dbReference>
<feature type="compositionally biased region" description="Basic and acidic residues" evidence="14">
    <location>
        <begin position="1647"/>
        <end position="1677"/>
    </location>
</feature>
<evidence type="ECO:0000259" key="16">
    <source>
        <dbReference type="PROSITE" id="PS50280"/>
    </source>
</evidence>
<dbReference type="Pfam" id="PF17907">
    <property type="entry name" value="AWS"/>
    <property type="match status" value="1"/>
</dbReference>
<dbReference type="InterPro" id="IPR013083">
    <property type="entry name" value="Znf_RING/FYVE/PHD"/>
</dbReference>
<evidence type="ECO:0000256" key="2">
    <source>
        <dbReference type="ARBA" id="ARBA00004286"/>
    </source>
</evidence>
<feature type="compositionally biased region" description="Polar residues" evidence="14">
    <location>
        <begin position="1437"/>
        <end position="1446"/>
    </location>
</feature>
<feature type="compositionally biased region" description="Basic and acidic residues" evidence="14">
    <location>
        <begin position="1904"/>
        <end position="1913"/>
    </location>
</feature>
<feature type="compositionally biased region" description="Basic residues" evidence="14">
    <location>
        <begin position="1695"/>
        <end position="1705"/>
    </location>
</feature>
<feature type="compositionally biased region" description="Basic and acidic residues" evidence="14">
    <location>
        <begin position="601"/>
        <end position="612"/>
    </location>
</feature>
<dbReference type="Pfam" id="PF00856">
    <property type="entry name" value="SET"/>
    <property type="match status" value="1"/>
</dbReference>
<organism evidence="20">
    <name type="scientific">Phallusia mammillata</name>
    <dbReference type="NCBI Taxonomy" id="59560"/>
    <lineage>
        <taxon>Eukaryota</taxon>
        <taxon>Metazoa</taxon>
        <taxon>Chordata</taxon>
        <taxon>Tunicata</taxon>
        <taxon>Ascidiacea</taxon>
        <taxon>Phlebobranchia</taxon>
        <taxon>Ascidiidae</taxon>
        <taxon>Phallusia</taxon>
    </lineage>
</organism>
<proteinExistence type="evidence at transcript level"/>
<feature type="compositionally biased region" description="Basic residues" evidence="14">
    <location>
        <begin position="1057"/>
        <end position="1068"/>
    </location>
</feature>
<evidence type="ECO:0000256" key="12">
    <source>
        <dbReference type="ARBA" id="ARBA00023242"/>
    </source>
</evidence>
<keyword evidence="6" id="KW-0949">S-adenosyl-L-methionine</keyword>
<dbReference type="SMART" id="SM00570">
    <property type="entry name" value="AWS"/>
    <property type="match status" value="1"/>
</dbReference>
<keyword evidence="5" id="KW-0808">Transferase</keyword>
<dbReference type="InterPro" id="IPR001025">
    <property type="entry name" value="BAH_dom"/>
</dbReference>
<dbReference type="InterPro" id="IPR019786">
    <property type="entry name" value="Zinc_finger_PHD-type_CS"/>
</dbReference>
<dbReference type="SMART" id="SM00439">
    <property type="entry name" value="BAH"/>
    <property type="match status" value="1"/>
</dbReference>
<evidence type="ECO:0000256" key="10">
    <source>
        <dbReference type="ARBA" id="ARBA00022853"/>
    </source>
</evidence>
<dbReference type="InterPro" id="IPR001214">
    <property type="entry name" value="SET_dom"/>
</dbReference>
<feature type="compositionally biased region" description="Low complexity" evidence="14">
    <location>
        <begin position="629"/>
        <end position="647"/>
    </location>
</feature>
<dbReference type="PROSITE" id="PS00633">
    <property type="entry name" value="BROMODOMAIN_1"/>
    <property type="match status" value="1"/>
</dbReference>
<dbReference type="PROSITE" id="PS51215">
    <property type="entry name" value="AWS"/>
    <property type="match status" value="1"/>
</dbReference>
<dbReference type="SMART" id="SM00384">
    <property type="entry name" value="AT_hook"/>
    <property type="match status" value="3"/>
</dbReference>
<feature type="compositionally biased region" description="Polar residues" evidence="14">
    <location>
        <begin position="2872"/>
        <end position="2883"/>
    </location>
</feature>
<feature type="region of interest" description="Disordered" evidence="14">
    <location>
        <begin position="2349"/>
        <end position="2379"/>
    </location>
</feature>
<dbReference type="InterPro" id="IPR043319">
    <property type="entry name" value="PHD_ASH1L"/>
</dbReference>
<feature type="domain" description="Bromo" evidence="15">
    <location>
        <begin position="2405"/>
        <end position="2475"/>
    </location>
</feature>
<evidence type="ECO:0000256" key="9">
    <source>
        <dbReference type="ARBA" id="ARBA00022833"/>
    </source>
</evidence>
<dbReference type="GO" id="GO:0003677">
    <property type="term" value="F:DNA binding"/>
    <property type="evidence" value="ECO:0007669"/>
    <property type="project" value="InterPro"/>
</dbReference>
<accession>A0A6F9DIR8</accession>
<evidence type="ECO:0000259" key="19">
    <source>
        <dbReference type="PROSITE" id="PS51215"/>
    </source>
</evidence>
<feature type="compositionally biased region" description="Polar residues" evidence="14">
    <location>
        <begin position="426"/>
        <end position="442"/>
    </location>
</feature>
<dbReference type="InterPro" id="IPR001965">
    <property type="entry name" value="Znf_PHD"/>
</dbReference>
<dbReference type="PANTHER" id="PTHR46147">
    <property type="entry name" value="HISTONE-LYSINE N-METHYLTRANSFERASE ASH1"/>
    <property type="match status" value="1"/>
</dbReference>
<dbReference type="CDD" id="cd19174">
    <property type="entry name" value="SET_ASH1L"/>
    <property type="match status" value="1"/>
</dbReference>
<evidence type="ECO:0000256" key="14">
    <source>
        <dbReference type="SAM" id="MobiDB-lite"/>
    </source>
</evidence>
<feature type="region of interest" description="Disordered" evidence="14">
    <location>
        <begin position="880"/>
        <end position="924"/>
    </location>
</feature>
<feature type="region of interest" description="Disordered" evidence="14">
    <location>
        <begin position="2275"/>
        <end position="2299"/>
    </location>
</feature>
<feature type="region of interest" description="Disordered" evidence="14">
    <location>
        <begin position="952"/>
        <end position="1180"/>
    </location>
</feature>
<dbReference type="PANTHER" id="PTHR46147:SF3">
    <property type="entry name" value="HISTONE-LYSINE N-METHYLTRANSFERASE ASH1"/>
    <property type="match status" value="1"/>
</dbReference>
<dbReference type="Gene3D" id="3.30.40.10">
    <property type="entry name" value="Zinc/RING finger domain, C3HC4 (zinc finger)"/>
    <property type="match status" value="1"/>
</dbReference>
<keyword evidence="3" id="KW-0158">Chromosome</keyword>
<keyword evidence="10" id="KW-0156">Chromatin regulator</keyword>
<dbReference type="InterPro" id="IPR043151">
    <property type="entry name" value="BAH_sf"/>
</dbReference>